<dbReference type="eggNOG" id="COG0385">
    <property type="taxonomic scope" value="Bacteria"/>
</dbReference>
<dbReference type="InterPro" id="IPR004710">
    <property type="entry name" value="Bilac:Na_transpt"/>
</dbReference>
<keyword evidence="4 5" id="KW-0472">Membrane</keyword>
<feature type="transmembrane region" description="Helical" evidence="5">
    <location>
        <begin position="225"/>
        <end position="248"/>
    </location>
</feature>
<reference evidence="6 7" key="1">
    <citation type="journal article" date="2013" name="Genome Announc.">
        <title>Genome Sequence of Sporolactobacillus laevolacticus DSM442, an Efficient Polymer-Grade D-Lactate Producer from Agricultural Waste Cottonseed as a Nitrogen Source.</title>
        <authorList>
            <person name="Wang H."/>
            <person name="Wang L."/>
            <person name="Ju J."/>
            <person name="Yu B."/>
            <person name="Ma Y."/>
        </authorList>
    </citation>
    <scope>NUCLEOTIDE SEQUENCE [LARGE SCALE GENOMIC DNA]</scope>
    <source>
        <strain evidence="6 7">DSM 442</strain>
    </source>
</reference>
<evidence type="ECO:0000256" key="3">
    <source>
        <dbReference type="ARBA" id="ARBA00022989"/>
    </source>
</evidence>
<comment type="caution">
    <text evidence="6">The sequence shown here is derived from an EMBL/GenBank/DDBJ whole genome shotgun (WGS) entry which is preliminary data.</text>
</comment>
<evidence type="ECO:0000256" key="5">
    <source>
        <dbReference type="SAM" id="Phobius"/>
    </source>
</evidence>
<comment type="subcellular location">
    <subcellularLocation>
        <location evidence="1">Membrane</location>
        <topology evidence="1">Multi-pass membrane protein</topology>
    </subcellularLocation>
</comment>
<dbReference type="OrthoDB" id="9806785at2"/>
<keyword evidence="3 5" id="KW-1133">Transmembrane helix</keyword>
<evidence type="ECO:0000256" key="1">
    <source>
        <dbReference type="ARBA" id="ARBA00004141"/>
    </source>
</evidence>
<feature type="transmembrane region" description="Helical" evidence="5">
    <location>
        <begin position="127"/>
        <end position="150"/>
    </location>
</feature>
<proteinExistence type="predicted"/>
<feature type="transmembrane region" description="Helical" evidence="5">
    <location>
        <begin position="75"/>
        <end position="94"/>
    </location>
</feature>
<keyword evidence="2 5" id="KW-0812">Transmembrane</keyword>
<accession>V6IY87</accession>
<dbReference type="EMBL" id="AWTC01000005">
    <property type="protein sequence ID" value="EST12428.1"/>
    <property type="molecule type" value="Genomic_DNA"/>
</dbReference>
<evidence type="ECO:0000256" key="2">
    <source>
        <dbReference type="ARBA" id="ARBA00022692"/>
    </source>
</evidence>
<evidence type="ECO:0000313" key="6">
    <source>
        <dbReference type="EMBL" id="EST12428.1"/>
    </source>
</evidence>
<keyword evidence="7" id="KW-1185">Reference proteome</keyword>
<feature type="transmembrane region" description="Helical" evidence="5">
    <location>
        <begin position="194"/>
        <end position="213"/>
    </location>
</feature>
<feature type="transmembrane region" description="Helical" evidence="5">
    <location>
        <begin position="162"/>
        <end position="182"/>
    </location>
</feature>
<evidence type="ECO:0000313" key="7">
    <source>
        <dbReference type="Proteomes" id="UP000018296"/>
    </source>
</evidence>
<dbReference type="Proteomes" id="UP000018296">
    <property type="component" value="Unassembled WGS sequence"/>
</dbReference>
<dbReference type="PANTHER" id="PTHR10361">
    <property type="entry name" value="SODIUM-BILE ACID COTRANSPORTER"/>
    <property type="match status" value="1"/>
</dbReference>
<dbReference type="RefSeq" id="WP_023509735.1">
    <property type="nucleotide sequence ID" value="NZ_AWTC01000005.1"/>
</dbReference>
<dbReference type="Pfam" id="PF01758">
    <property type="entry name" value="SBF"/>
    <property type="match status" value="1"/>
</dbReference>
<organism evidence="6 7">
    <name type="scientific">Sporolactobacillus laevolacticus DSM 442</name>
    <dbReference type="NCBI Taxonomy" id="1395513"/>
    <lineage>
        <taxon>Bacteria</taxon>
        <taxon>Bacillati</taxon>
        <taxon>Bacillota</taxon>
        <taxon>Bacilli</taxon>
        <taxon>Bacillales</taxon>
        <taxon>Sporolactobacillaceae</taxon>
        <taxon>Sporolactobacillus</taxon>
    </lineage>
</organism>
<dbReference type="GO" id="GO:0016020">
    <property type="term" value="C:membrane"/>
    <property type="evidence" value="ECO:0007669"/>
    <property type="project" value="UniProtKB-SubCell"/>
</dbReference>
<feature type="transmembrane region" description="Helical" evidence="5">
    <location>
        <begin position="7"/>
        <end position="28"/>
    </location>
</feature>
<dbReference type="InterPro" id="IPR038770">
    <property type="entry name" value="Na+/solute_symporter_sf"/>
</dbReference>
<protein>
    <submittedName>
        <fullName evidence="6">Sodium transporter</fullName>
    </submittedName>
</protein>
<dbReference type="PATRIC" id="fig|1395513.3.peg.1484"/>
<sequence>MNRIVSLGRFISGHFVWFVLAAAAIAYFQPALAIWVVPYVPYLLGIVMFGMGMTLKRSDFADVFKAPKEVALGVAAHYLIMPLTSLAICTLFQLPDAIAVGVILVGCCPSGTAANVMCYLAKGDVALGVSIGTVTTFIAPLMLPVLLLLLAGRWVSIPAVSMFINVLEIVVVPVILGLLVNTFLGEKVRRATEALPLVSTSAILLIIGGVVAANSANLFKREMLILIPVVIMINLIGSAIAFFASRLLGIDHVKSRSISFETGTQNSALGLSLALAFFSPAAAIPGTLFSVWQNISGPMLASYWAGKKAIKAEKKTNSAPDPVN</sequence>
<feature type="transmembrane region" description="Helical" evidence="5">
    <location>
        <begin position="100"/>
        <end position="120"/>
    </location>
</feature>
<dbReference type="InterPro" id="IPR002657">
    <property type="entry name" value="BilAc:Na_symport/Acr3"/>
</dbReference>
<feature type="transmembrane region" description="Helical" evidence="5">
    <location>
        <begin position="269"/>
        <end position="292"/>
    </location>
</feature>
<gene>
    <name evidence="6" type="ORF">P343_07300</name>
</gene>
<evidence type="ECO:0000256" key="4">
    <source>
        <dbReference type="ARBA" id="ARBA00023136"/>
    </source>
</evidence>
<dbReference type="Gene3D" id="1.20.1530.20">
    <property type="match status" value="1"/>
</dbReference>
<dbReference type="PANTHER" id="PTHR10361:SF28">
    <property type="entry name" value="P3 PROTEIN-RELATED"/>
    <property type="match status" value="1"/>
</dbReference>
<feature type="transmembrane region" description="Helical" evidence="5">
    <location>
        <begin position="34"/>
        <end position="55"/>
    </location>
</feature>
<dbReference type="AlphaFoldDB" id="V6IY87"/>
<name>V6IY87_9BACL</name>